<dbReference type="PANTHER" id="PTHR47534:SF3">
    <property type="entry name" value="ALCOHOL DEHYDROGENASE-LIKE C-TERMINAL DOMAIN-CONTAINING PROTEIN"/>
    <property type="match status" value="1"/>
</dbReference>
<dbReference type="OrthoDB" id="2898509at2759"/>
<evidence type="ECO:0000256" key="1">
    <source>
        <dbReference type="ARBA" id="ARBA00023002"/>
    </source>
</evidence>
<keyword evidence="3" id="KW-1185">Reference proteome</keyword>
<keyword evidence="1" id="KW-0560">Oxidoreductase</keyword>
<proteinExistence type="predicted"/>
<evidence type="ECO:0000313" key="2">
    <source>
        <dbReference type="EMBL" id="KAE9405028.1"/>
    </source>
</evidence>
<dbReference type="Gene3D" id="3.40.50.720">
    <property type="entry name" value="NAD(P)-binding Rossmann-like Domain"/>
    <property type="match status" value="1"/>
</dbReference>
<organism evidence="2 3">
    <name type="scientific">Gymnopus androsaceus JB14</name>
    <dbReference type="NCBI Taxonomy" id="1447944"/>
    <lineage>
        <taxon>Eukaryota</taxon>
        <taxon>Fungi</taxon>
        <taxon>Dikarya</taxon>
        <taxon>Basidiomycota</taxon>
        <taxon>Agaricomycotina</taxon>
        <taxon>Agaricomycetes</taxon>
        <taxon>Agaricomycetidae</taxon>
        <taxon>Agaricales</taxon>
        <taxon>Marasmiineae</taxon>
        <taxon>Omphalotaceae</taxon>
        <taxon>Gymnopus</taxon>
    </lineage>
</organism>
<sequence>MPSLVEARSSNASFRPDYIPVAVFIGGTGGIAAEVAVLLARYTNGGIHVIIAGRNRLDGVKVLESLAKPLAYRDEEANNTLGSDSQQLLREFVFCDASSLRSVRTASENIHKLLRTQGQRINFLVFSAGYGNYFKSFDTMDGLDLQLMMRYYHRFKMAFELMPLLRNARDNEQDAKFLSILGSGIKWPVNPSDFGFKNLGVLGRMFKAFQTGLASAVYMDIMIEEFASRERGISFSHNWPGVVRTAQLDFAFRSYWLFTPFRPLFDLFVQATTVSAEESAEWTLFALLDASAEGKGFYRRWNHGQELNAGDASSPERKSLREKLFMHSVLEMHAEELSITSD</sequence>
<gene>
    <name evidence="2" type="ORF">BT96DRAFT_877156</name>
</gene>
<dbReference type="SUPFAM" id="SSF51735">
    <property type="entry name" value="NAD(P)-binding Rossmann-fold domains"/>
    <property type="match status" value="1"/>
</dbReference>
<name>A0A6A4I6I0_9AGAR</name>
<evidence type="ECO:0000313" key="3">
    <source>
        <dbReference type="Proteomes" id="UP000799118"/>
    </source>
</evidence>
<accession>A0A6A4I6I0</accession>
<dbReference type="PANTHER" id="PTHR47534">
    <property type="entry name" value="YALI0E05731P"/>
    <property type="match status" value="1"/>
</dbReference>
<dbReference type="InterPro" id="IPR052228">
    <property type="entry name" value="Sec_Metab_Biosynth_Oxidored"/>
</dbReference>
<dbReference type="EMBL" id="ML769412">
    <property type="protein sequence ID" value="KAE9405028.1"/>
    <property type="molecule type" value="Genomic_DNA"/>
</dbReference>
<reference evidence="2" key="1">
    <citation type="journal article" date="2019" name="Environ. Microbiol.">
        <title>Fungal ecological strategies reflected in gene transcription - a case study of two litter decomposers.</title>
        <authorList>
            <person name="Barbi F."/>
            <person name="Kohler A."/>
            <person name="Barry K."/>
            <person name="Baskaran P."/>
            <person name="Daum C."/>
            <person name="Fauchery L."/>
            <person name="Ihrmark K."/>
            <person name="Kuo A."/>
            <person name="LaButti K."/>
            <person name="Lipzen A."/>
            <person name="Morin E."/>
            <person name="Grigoriev I.V."/>
            <person name="Henrissat B."/>
            <person name="Lindahl B."/>
            <person name="Martin F."/>
        </authorList>
    </citation>
    <scope>NUCLEOTIDE SEQUENCE</scope>
    <source>
        <strain evidence="2">JB14</strain>
    </source>
</reference>
<dbReference type="AlphaFoldDB" id="A0A6A4I6I0"/>
<dbReference type="Proteomes" id="UP000799118">
    <property type="component" value="Unassembled WGS sequence"/>
</dbReference>
<protein>
    <recommendedName>
        <fullName evidence="4">NAD(P)-binding protein</fullName>
    </recommendedName>
</protein>
<dbReference type="InterPro" id="IPR036291">
    <property type="entry name" value="NAD(P)-bd_dom_sf"/>
</dbReference>
<evidence type="ECO:0008006" key="4">
    <source>
        <dbReference type="Google" id="ProtNLM"/>
    </source>
</evidence>
<dbReference type="GO" id="GO:0016491">
    <property type="term" value="F:oxidoreductase activity"/>
    <property type="evidence" value="ECO:0007669"/>
    <property type="project" value="UniProtKB-KW"/>
</dbReference>